<name>A0ABP6ZE02_9ACTN</name>
<sequence length="183" mass="20013">MTSVSFEQAPAWVAEQLAAGGPGTRWVGVDGLGAAGKSTLAARIAAALPGSVLLPIDHFGRAALRDWDRDLFVAQVVEPLLAGRPGRYRRWDLVADRGLDWVDVPVGVPVVVEGVSSTDVRLPVPWDLRLWVDASEDVRRARIADRDPPELLARWAADWWPSEQEYVDAQDPRTRADAVVSSD</sequence>
<dbReference type="Gene3D" id="3.40.50.300">
    <property type="entry name" value="P-loop containing nucleotide triphosphate hydrolases"/>
    <property type="match status" value="1"/>
</dbReference>
<dbReference type="EMBL" id="BAABAB010000005">
    <property type="protein sequence ID" value="GAA3606245.1"/>
    <property type="molecule type" value="Genomic_DNA"/>
</dbReference>
<gene>
    <name evidence="1" type="ORF">GCM10022236_05100</name>
</gene>
<dbReference type="InterPro" id="IPR027417">
    <property type="entry name" value="P-loop_NTPase"/>
</dbReference>
<protein>
    <submittedName>
        <fullName evidence="1">AAA family ATPase</fullName>
    </submittedName>
</protein>
<proteinExistence type="predicted"/>
<organism evidence="1 2">
    <name type="scientific">Microlunatus ginsengisoli</name>
    <dbReference type="NCBI Taxonomy" id="363863"/>
    <lineage>
        <taxon>Bacteria</taxon>
        <taxon>Bacillati</taxon>
        <taxon>Actinomycetota</taxon>
        <taxon>Actinomycetes</taxon>
        <taxon>Propionibacteriales</taxon>
        <taxon>Propionibacteriaceae</taxon>
        <taxon>Microlunatus</taxon>
    </lineage>
</organism>
<keyword evidence="2" id="KW-1185">Reference proteome</keyword>
<comment type="caution">
    <text evidence="1">The sequence shown here is derived from an EMBL/GenBank/DDBJ whole genome shotgun (WGS) entry which is preliminary data.</text>
</comment>
<dbReference type="SUPFAM" id="SSF52540">
    <property type="entry name" value="P-loop containing nucleoside triphosphate hydrolases"/>
    <property type="match status" value="1"/>
</dbReference>
<accession>A0ABP6ZE02</accession>
<dbReference type="Proteomes" id="UP001501490">
    <property type="component" value="Unassembled WGS sequence"/>
</dbReference>
<dbReference type="RefSeq" id="WP_344801510.1">
    <property type="nucleotide sequence ID" value="NZ_BAABAB010000005.1"/>
</dbReference>
<evidence type="ECO:0000313" key="1">
    <source>
        <dbReference type="EMBL" id="GAA3606245.1"/>
    </source>
</evidence>
<evidence type="ECO:0000313" key="2">
    <source>
        <dbReference type="Proteomes" id="UP001501490"/>
    </source>
</evidence>
<reference evidence="2" key="1">
    <citation type="journal article" date="2019" name="Int. J. Syst. Evol. Microbiol.">
        <title>The Global Catalogue of Microorganisms (GCM) 10K type strain sequencing project: providing services to taxonomists for standard genome sequencing and annotation.</title>
        <authorList>
            <consortium name="The Broad Institute Genomics Platform"/>
            <consortium name="The Broad Institute Genome Sequencing Center for Infectious Disease"/>
            <person name="Wu L."/>
            <person name="Ma J."/>
        </authorList>
    </citation>
    <scope>NUCLEOTIDE SEQUENCE [LARGE SCALE GENOMIC DNA]</scope>
    <source>
        <strain evidence="2">JCM 16929</strain>
    </source>
</reference>